<evidence type="ECO:0000313" key="2">
    <source>
        <dbReference type="Proteomes" id="UP000887564"/>
    </source>
</evidence>
<evidence type="ECO:0000256" key="1">
    <source>
        <dbReference type="SAM" id="MobiDB-lite"/>
    </source>
</evidence>
<protein>
    <submittedName>
        <fullName evidence="3">Uncharacterized protein</fullName>
    </submittedName>
</protein>
<dbReference type="WBParaSite" id="PEQ_0000851001-mRNA-1">
    <property type="protein sequence ID" value="PEQ_0000851001-mRNA-1"/>
    <property type="gene ID" value="PEQ_0000851001"/>
</dbReference>
<keyword evidence="2" id="KW-1185">Reference proteome</keyword>
<dbReference type="AlphaFoldDB" id="A0A914S2H0"/>
<sequence>MVKRVDMLNSDLARMASELEEQQKALREERQLKADATQKLVQLQHELNEAKSDANALKQVSHSSAPFRKKLRSK</sequence>
<name>A0A914S2H0_PAREQ</name>
<organism evidence="2 3">
    <name type="scientific">Parascaris equorum</name>
    <name type="common">Equine roundworm</name>
    <dbReference type="NCBI Taxonomy" id="6256"/>
    <lineage>
        <taxon>Eukaryota</taxon>
        <taxon>Metazoa</taxon>
        <taxon>Ecdysozoa</taxon>
        <taxon>Nematoda</taxon>
        <taxon>Chromadorea</taxon>
        <taxon>Rhabditida</taxon>
        <taxon>Spirurina</taxon>
        <taxon>Ascaridomorpha</taxon>
        <taxon>Ascaridoidea</taxon>
        <taxon>Ascarididae</taxon>
        <taxon>Parascaris</taxon>
    </lineage>
</organism>
<dbReference type="Proteomes" id="UP000887564">
    <property type="component" value="Unplaced"/>
</dbReference>
<evidence type="ECO:0000313" key="3">
    <source>
        <dbReference type="WBParaSite" id="PEQ_0000851001-mRNA-1"/>
    </source>
</evidence>
<proteinExistence type="predicted"/>
<reference evidence="3" key="1">
    <citation type="submission" date="2022-11" db="UniProtKB">
        <authorList>
            <consortium name="WormBaseParasite"/>
        </authorList>
    </citation>
    <scope>IDENTIFICATION</scope>
</reference>
<feature type="region of interest" description="Disordered" evidence="1">
    <location>
        <begin position="53"/>
        <end position="74"/>
    </location>
</feature>
<accession>A0A914S2H0</accession>